<name>A0A927CZ93_9BACI</name>
<dbReference type="Pfam" id="PF00326">
    <property type="entry name" value="Peptidase_S9"/>
    <property type="match status" value="1"/>
</dbReference>
<dbReference type="AlphaFoldDB" id="A0A927CZ93"/>
<dbReference type="Gene3D" id="2.120.10.30">
    <property type="entry name" value="TolB, C-terminal domain"/>
    <property type="match status" value="1"/>
</dbReference>
<dbReference type="InterPro" id="IPR011042">
    <property type="entry name" value="6-blade_b-propeller_TolB-like"/>
</dbReference>
<keyword evidence="2" id="KW-0720">Serine protease</keyword>
<reference evidence="4" key="1">
    <citation type="submission" date="2020-09" db="EMBL/GenBank/DDBJ databases">
        <title>Bacillus faecalis sp. nov., a moderately halophilic bacterium isolated from cow faeces.</title>
        <authorList>
            <person name="Jiang L."/>
            <person name="Lee J."/>
        </authorList>
    </citation>
    <scope>NUCLEOTIDE SEQUENCE</scope>
    <source>
        <strain evidence="4">AGMB 02131</strain>
    </source>
</reference>
<dbReference type="Pfam" id="PF07676">
    <property type="entry name" value="PD40"/>
    <property type="match status" value="1"/>
</dbReference>
<proteinExistence type="predicted"/>
<dbReference type="InterPro" id="IPR029058">
    <property type="entry name" value="AB_hydrolase_fold"/>
</dbReference>
<evidence type="ECO:0000259" key="3">
    <source>
        <dbReference type="Pfam" id="PF00326"/>
    </source>
</evidence>
<keyword evidence="1" id="KW-0378">Hydrolase</keyword>
<sequence length="599" mass="67658">MLTFPQPDLENFLRTYGVQRFAVSPDEKQLVFSTNLNGKYNLWAMDLPNTFPYPLTFIDQSCQTLQYDEQGRFIIASFDFDGNENSQLYALPLQGGTMKEVVYQENTRNAYPILSEDGKRMYYTSSKDNPLFLNSYCIDLESGEEKLIVEGKEAPGYVIALSPDESTILYYKHFANTHSLIVAKRGEEGILLTPPTEAQHTVSDVVFVSDTLVYLLTNYDADFTYLASFDLETKNFSKIKELHNESFNSLYYNKDMQLLYVSSEKGVEDFLYEYDLQNGDWKQLEIPCSVIVQLVAHKSGAIYLLGKSSTSPQNIYKRVGDEWVTLTNYKVPGVGADELAEPQVVKYTSFDGLEIEALLYKAKQEVDAGKIIFMPHGGPQYAERKEFDADVQALLQAGYSIFAPNFRGSTGYGLKFMKMVDGDWGHGPRLDNIAGLEWLIENGHASKGEIILMGGSYGGYMALLLHGRHAEYFSAVVDICGPSDLFSFINSVPEDWKPIMDQWVGNPEKDREKLIEFSPITYLEGMTKPMLVIQGANDPRVVKEESEKIVQALRQKGRTVEYMLLEDEGHGLSKKENHIAVSKRILTFIEGVTSEKVNV</sequence>
<evidence type="ECO:0000256" key="1">
    <source>
        <dbReference type="ARBA" id="ARBA00022801"/>
    </source>
</evidence>
<dbReference type="SUPFAM" id="SSF53474">
    <property type="entry name" value="alpha/beta-Hydrolases"/>
    <property type="match status" value="1"/>
</dbReference>
<organism evidence="4 5">
    <name type="scientific">Peribacillus faecalis</name>
    <dbReference type="NCBI Taxonomy" id="2772559"/>
    <lineage>
        <taxon>Bacteria</taxon>
        <taxon>Bacillati</taxon>
        <taxon>Bacillota</taxon>
        <taxon>Bacilli</taxon>
        <taxon>Bacillales</taxon>
        <taxon>Bacillaceae</taxon>
        <taxon>Peribacillus</taxon>
    </lineage>
</organism>
<dbReference type="InterPro" id="IPR001375">
    <property type="entry name" value="Peptidase_S9_cat"/>
</dbReference>
<feature type="domain" description="Peptidase S9 prolyl oligopeptidase catalytic" evidence="3">
    <location>
        <begin position="386"/>
        <end position="592"/>
    </location>
</feature>
<dbReference type="GO" id="GO:0006508">
    <property type="term" value="P:proteolysis"/>
    <property type="evidence" value="ECO:0007669"/>
    <property type="project" value="InterPro"/>
</dbReference>
<dbReference type="InterPro" id="IPR011659">
    <property type="entry name" value="WD40"/>
</dbReference>
<keyword evidence="5" id="KW-1185">Reference proteome</keyword>
<dbReference type="Gene3D" id="3.40.50.1820">
    <property type="entry name" value="alpha/beta hydrolase"/>
    <property type="match status" value="1"/>
</dbReference>
<comment type="caution">
    <text evidence="4">The sequence shown here is derived from an EMBL/GenBank/DDBJ whole genome shotgun (WGS) entry which is preliminary data.</text>
</comment>
<protein>
    <submittedName>
        <fullName evidence="4">S9 family peptidase</fullName>
    </submittedName>
</protein>
<evidence type="ECO:0000313" key="4">
    <source>
        <dbReference type="EMBL" id="MBD3109751.1"/>
    </source>
</evidence>
<dbReference type="PANTHER" id="PTHR42776:SF27">
    <property type="entry name" value="DIPEPTIDYL PEPTIDASE FAMILY MEMBER 6"/>
    <property type="match status" value="1"/>
</dbReference>
<dbReference type="EMBL" id="JACXSI010000045">
    <property type="protein sequence ID" value="MBD3109751.1"/>
    <property type="molecule type" value="Genomic_DNA"/>
</dbReference>
<dbReference type="RefSeq" id="WP_190999288.1">
    <property type="nucleotide sequence ID" value="NZ_JACXSI010000045.1"/>
</dbReference>
<evidence type="ECO:0000313" key="5">
    <source>
        <dbReference type="Proteomes" id="UP000602076"/>
    </source>
</evidence>
<dbReference type="Proteomes" id="UP000602076">
    <property type="component" value="Unassembled WGS sequence"/>
</dbReference>
<gene>
    <name evidence="4" type="ORF">IEO70_15535</name>
</gene>
<dbReference type="SUPFAM" id="SSF50960">
    <property type="entry name" value="TolB, C-terminal domain"/>
    <property type="match status" value="1"/>
</dbReference>
<accession>A0A927CZ93</accession>
<dbReference type="PANTHER" id="PTHR42776">
    <property type="entry name" value="SERINE PEPTIDASE S9 FAMILY MEMBER"/>
    <property type="match status" value="1"/>
</dbReference>
<evidence type="ECO:0000256" key="2">
    <source>
        <dbReference type="ARBA" id="ARBA00022825"/>
    </source>
</evidence>
<dbReference type="GO" id="GO:0004252">
    <property type="term" value="F:serine-type endopeptidase activity"/>
    <property type="evidence" value="ECO:0007669"/>
    <property type="project" value="TreeGrafter"/>
</dbReference>
<keyword evidence="2" id="KW-0645">Protease</keyword>